<name>A0A8X7Z6S4_POPTO</name>
<dbReference type="InterPro" id="IPR002213">
    <property type="entry name" value="UDP_glucos_trans"/>
</dbReference>
<evidence type="ECO:0000256" key="3">
    <source>
        <dbReference type="ARBA" id="ARBA00022679"/>
    </source>
</evidence>
<dbReference type="EC" id="2.4.1.-" evidence="6"/>
<dbReference type="CDD" id="cd03784">
    <property type="entry name" value="GT1_Gtf-like"/>
    <property type="match status" value="1"/>
</dbReference>
<comment type="pathway">
    <text evidence="1">Pigment biosynthesis; anthocyanin biosynthesis.</text>
</comment>
<dbReference type="InterPro" id="IPR058980">
    <property type="entry name" value="Glyco_transf_N"/>
</dbReference>
<dbReference type="PANTHER" id="PTHR48044:SF29">
    <property type="entry name" value="GLYCOSYLTRANSFERASE"/>
    <property type="match status" value="1"/>
</dbReference>
<dbReference type="PANTHER" id="PTHR48044">
    <property type="entry name" value="GLYCOSYLTRANSFERASE"/>
    <property type="match status" value="1"/>
</dbReference>
<dbReference type="OrthoDB" id="5835829at2759"/>
<dbReference type="Pfam" id="PF26168">
    <property type="entry name" value="Glyco_transf_N"/>
    <property type="match status" value="1"/>
</dbReference>
<dbReference type="AlphaFoldDB" id="A0A8X7Z6S4"/>
<gene>
    <name evidence="8" type="ORF">POTOM_030856</name>
</gene>
<dbReference type="EMBL" id="JAAWWB010000016">
    <property type="protein sequence ID" value="KAG6763441.1"/>
    <property type="molecule type" value="Genomic_DNA"/>
</dbReference>
<proteinExistence type="inferred from homology"/>
<evidence type="ECO:0000256" key="5">
    <source>
        <dbReference type="RuleBase" id="RU003718"/>
    </source>
</evidence>
<comment type="caution">
    <text evidence="8">The sequence shown here is derived from an EMBL/GenBank/DDBJ whole genome shotgun (WGS) entry which is preliminary data.</text>
</comment>
<keyword evidence="5" id="KW-0328">Glycosyltransferase</keyword>
<evidence type="ECO:0000259" key="7">
    <source>
        <dbReference type="Pfam" id="PF26168"/>
    </source>
</evidence>
<evidence type="ECO:0000256" key="2">
    <source>
        <dbReference type="ARBA" id="ARBA00009995"/>
    </source>
</evidence>
<evidence type="ECO:0000313" key="9">
    <source>
        <dbReference type="Proteomes" id="UP000886885"/>
    </source>
</evidence>
<keyword evidence="9" id="KW-1185">Reference proteome</keyword>
<sequence length="450" mass="50536">MDTSSKSNIRVLMFPWLAYSHIHAFLELAKKLSKRNFYIYLCSTPANLACIKEKDPSVEFVELHLPSLPELPPHYHTTKGLPRHLLSNLMKALDMSSCSFSGILTALKPDLLISDCLQPWAPAKALSLEIPTVLFMVSAAMHYCFLLDLVKISGSPALPLRSNYPHEYDYENDNLTLQDRLLQCLEGSSSLMLIRSLRELEGKYVDELSALAMKKIVLVGPLVQELSEEENEKTEIIEWLNKKDPSSVLFVSFGSECYLSREDGEELAHGLLLSNVSFIWILRFPQGEKISAEEALPEGLVEMVGEKGLFIEDWAPQKRILDHPSTGGFLSHCGWGSIMESMETGVPIIAMPMHVDQPCNAKLLQEVGVALEIKREQNGKLGREEVAKVVREVVVEETGEQVRRKVRELRESIRGKEDEDMDEVVNELVKLCGREGNHLFSQSSGPPPPK</sequence>
<dbReference type="InterPro" id="IPR035595">
    <property type="entry name" value="UDP_glycos_trans_CS"/>
</dbReference>
<comment type="similarity">
    <text evidence="2 5">Belongs to the UDP-glycosyltransferase family.</text>
</comment>
<dbReference type="FunFam" id="3.40.50.2000:FF:000060">
    <property type="entry name" value="Glycosyltransferase"/>
    <property type="match status" value="1"/>
</dbReference>
<evidence type="ECO:0000313" key="8">
    <source>
        <dbReference type="EMBL" id="KAG6763441.1"/>
    </source>
</evidence>
<accession>A0A8X7Z6S4</accession>
<keyword evidence="3 5" id="KW-0808">Transferase</keyword>
<dbReference type="FunFam" id="3.40.50.2000:FF:000321">
    <property type="entry name" value="Glycosyltransferase"/>
    <property type="match status" value="1"/>
</dbReference>
<comment type="catalytic activity">
    <reaction evidence="4">
        <text>an anthocyanidin + UDP-alpha-D-glucose + H(+) = an anthocyanidin 3-O-beta-D-glucoside + UDP</text>
        <dbReference type="Rhea" id="RHEA:20093"/>
        <dbReference type="ChEBI" id="CHEBI:15378"/>
        <dbReference type="ChEBI" id="CHEBI:16307"/>
        <dbReference type="ChEBI" id="CHEBI:58223"/>
        <dbReference type="ChEBI" id="CHEBI:58885"/>
        <dbReference type="ChEBI" id="CHEBI:143576"/>
        <dbReference type="EC" id="2.4.1.115"/>
    </reaction>
</comment>
<protein>
    <recommendedName>
        <fullName evidence="6">Glycosyltransferase</fullName>
        <ecNumber evidence="6">2.4.1.-</ecNumber>
    </recommendedName>
</protein>
<evidence type="ECO:0000256" key="6">
    <source>
        <dbReference type="RuleBase" id="RU362057"/>
    </source>
</evidence>
<feature type="domain" description="Glycosyltransferase N-terminal" evidence="7">
    <location>
        <begin position="8"/>
        <end position="223"/>
    </location>
</feature>
<organism evidence="8 9">
    <name type="scientific">Populus tomentosa</name>
    <name type="common">Chinese white poplar</name>
    <dbReference type="NCBI Taxonomy" id="118781"/>
    <lineage>
        <taxon>Eukaryota</taxon>
        <taxon>Viridiplantae</taxon>
        <taxon>Streptophyta</taxon>
        <taxon>Embryophyta</taxon>
        <taxon>Tracheophyta</taxon>
        <taxon>Spermatophyta</taxon>
        <taxon>Magnoliopsida</taxon>
        <taxon>eudicotyledons</taxon>
        <taxon>Gunneridae</taxon>
        <taxon>Pentapetalae</taxon>
        <taxon>rosids</taxon>
        <taxon>fabids</taxon>
        <taxon>Malpighiales</taxon>
        <taxon>Salicaceae</taxon>
        <taxon>Saliceae</taxon>
        <taxon>Populus</taxon>
    </lineage>
</organism>
<evidence type="ECO:0000256" key="1">
    <source>
        <dbReference type="ARBA" id="ARBA00004935"/>
    </source>
</evidence>
<dbReference type="Proteomes" id="UP000886885">
    <property type="component" value="Chromosome 8D"/>
</dbReference>
<reference evidence="8" key="1">
    <citation type="journal article" date="2020" name="bioRxiv">
        <title>Hybrid origin of Populus tomentosa Carr. identified through genome sequencing and phylogenomic analysis.</title>
        <authorList>
            <person name="An X."/>
            <person name="Gao K."/>
            <person name="Chen Z."/>
            <person name="Li J."/>
            <person name="Yang X."/>
            <person name="Yang X."/>
            <person name="Zhou J."/>
            <person name="Guo T."/>
            <person name="Zhao T."/>
            <person name="Huang S."/>
            <person name="Miao D."/>
            <person name="Khan W.U."/>
            <person name="Rao P."/>
            <person name="Ye M."/>
            <person name="Lei B."/>
            <person name="Liao W."/>
            <person name="Wang J."/>
            <person name="Ji L."/>
            <person name="Li Y."/>
            <person name="Guo B."/>
            <person name="Mustafa N.S."/>
            <person name="Li S."/>
            <person name="Yun Q."/>
            <person name="Keller S.R."/>
            <person name="Mao J."/>
            <person name="Zhang R."/>
            <person name="Strauss S.H."/>
        </authorList>
    </citation>
    <scope>NUCLEOTIDE SEQUENCE</scope>
    <source>
        <strain evidence="8">GM15</strain>
        <tissue evidence="8">Leaf</tissue>
    </source>
</reference>
<dbReference type="Pfam" id="PF00201">
    <property type="entry name" value="UDPGT"/>
    <property type="match status" value="1"/>
</dbReference>
<dbReference type="GO" id="GO:0047213">
    <property type="term" value="F:anthocyanidin 3-O-glucosyltransferase activity"/>
    <property type="evidence" value="ECO:0007669"/>
    <property type="project" value="UniProtKB-EC"/>
</dbReference>
<evidence type="ECO:0000256" key="4">
    <source>
        <dbReference type="ARBA" id="ARBA00047606"/>
    </source>
</evidence>
<dbReference type="GO" id="GO:1901137">
    <property type="term" value="P:carbohydrate derivative biosynthetic process"/>
    <property type="evidence" value="ECO:0007669"/>
    <property type="project" value="UniProtKB-ARBA"/>
</dbReference>
<dbReference type="PROSITE" id="PS00375">
    <property type="entry name" value="UDPGT"/>
    <property type="match status" value="1"/>
</dbReference>